<keyword evidence="6" id="KW-0472">Membrane</keyword>
<evidence type="ECO:0000256" key="6">
    <source>
        <dbReference type="SAM" id="Phobius"/>
    </source>
</evidence>
<feature type="region of interest" description="Disordered" evidence="5">
    <location>
        <begin position="255"/>
        <end position="287"/>
    </location>
</feature>
<feature type="transmembrane region" description="Helical" evidence="6">
    <location>
        <begin position="349"/>
        <end position="370"/>
    </location>
</feature>
<reference evidence="7" key="1">
    <citation type="submission" date="2023-06" db="EMBL/GenBank/DDBJ databases">
        <title>Genome-scale phylogeny and comparative genomics of the fungal order Sordariales.</title>
        <authorList>
            <consortium name="Lawrence Berkeley National Laboratory"/>
            <person name="Hensen N."/>
            <person name="Bonometti L."/>
            <person name="Westerberg I."/>
            <person name="Brannstrom I.O."/>
            <person name="Guillou S."/>
            <person name="Cros-Aarteil S."/>
            <person name="Calhoun S."/>
            <person name="Haridas S."/>
            <person name="Kuo A."/>
            <person name="Mondo S."/>
            <person name="Pangilinan J."/>
            <person name="Riley R."/>
            <person name="Labutti K."/>
            <person name="Andreopoulos B."/>
            <person name="Lipzen A."/>
            <person name="Chen C."/>
            <person name="Yanf M."/>
            <person name="Daum C."/>
            <person name="Ng V."/>
            <person name="Clum A."/>
            <person name="Steindorff A."/>
            <person name="Ohm R."/>
            <person name="Martin F."/>
            <person name="Silar P."/>
            <person name="Natvig D."/>
            <person name="Lalanne C."/>
            <person name="Gautier V."/>
            <person name="Ament-Velasquez S.L."/>
            <person name="Kruys A."/>
            <person name="Hutchinson M.I."/>
            <person name="Powell A.J."/>
            <person name="Barry K."/>
            <person name="Miller A.N."/>
            <person name="Grigoriev I.V."/>
            <person name="Debuchy R."/>
            <person name="Gladieux P."/>
            <person name="Thoren M.H."/>
            <person name="Johannesson H."/>
        </authorList>
    </citation>
    <scope>NUCLEOTIDE SEQUENCE</scope>
    <source>
        <strain evidence="7">CBS 606.72</strain>
    </source>
</reference>
<dbReference type="PANTHER" id="PTHR12935">
    <property type="entry name" value="GAMMA-GLUTAMYLCYCLOTRANSFERASE"/>
    <property type="match status" value="1"/>
</dbReference>
<gene>
    <name evidence="7" type="ORF">B0T14DRAFT_505063</name>
</gene>
<accession>A0AA39XF48</accession>
<feature type="binding site" evidence="4">
    <location>
        <position position="310"/>
    </location>
    <ligand>
        <name>substrate</name>
    </ligand>
</feature>
<name>A0AA39XF48_9PEZI</name>
<evidence type="ECO:0000256" key="2">
    <source>
        <dbReference type="ARBA" id="ARBA00023239"/>
    </source>
</evidence>
<evidence type="ECO:0000256" key="4">
    <source>
        <dbReference type="PIRSR" id="PIRSR617939-2"/>
    </source>
</evidence>
<evidence type="ECO:0000256" key="5">
    <source>
        <dbReference type="SAM" id="MobiDB-lite"/>
    </source>
</evidence>
<sequence>MVSKRTAQPSVDAVAKRRSHRSSDAGLSTWQRVQTLYSGPKPKAPTYPPISSIPRTPSTRLSQPDASPSPFPSEPILAITLDPQSPARPPTLLYLAYGSNLSAEVFLGRRGIRPLSQCAVSAPSLRLVFDLTGLPYAEPCFANTAMRKIPGTPPKFPPEVPDIPDLPDPPPFKPPHPRDFKRNSAGDPIWDSGLIGVVYEVTEKDYAKIIATEGGGASYQQILVPCFALPPTVGIPEKPDIPELPKPFIARTLYAPRLPDVPDNDENTAITDDGDDPDKPTPPEPPSWFRKLLLPVRRPDPDYAQPSARYLGLITDGAAEHDLPGEYQAYLQALQPYTVTTWRQKLGRVLFLGFWAPVFFLVLIIGPLLSSEEGKTPAWLAATMSVVFNLVWISYDAIAKPLFGDGERTAEGTEGGDDDKLHRARRYSWIRRDGSWDDEEKRSLLSDTDGR</sequence>
<feature type="compositionally biased region" description="Low complexity" evidence="5">
    <location>
        <begin position="49"/>
        <end position="60"/>
    </location>
</feature>
<dbReference type="Gene3D" id="3.10.490.10">
    <property type="entry name" value="Gamma-glutamyl cyclotransferase-like"/>
    <property type="match status" value="1"/>
</dbReference>
<keyword evidence="8" id="KW-1185">Reference proteome</keyword>
<dbReference type="GO" id="GO:0003839">
    <property type="term" value="F:gamma-glutamylcyclotransferase activity"/>
    <property type="evidence" value="ECO:0007669"/>
    <property type="project" value="UniProtKB-EC"/>
</dbReference>
<dbReference type="AlphaFoldDB" id="A0AA39XF48"/>
<proteinExistence type="predicted"/>
<feature type="active site" description="Proton acceptor" evidence="3">
    <location>
        <position position="213"/>
    </location>
</feature>
<evidence type="ECO:0000313" key="7">
    <source>
        <dbReference type="EMBL" id="KAK0632769.1"/>
    </source>
</evidence>
<feature type="binding site" evidence="4">
    <location>
        <begin position="94"/>
        <end position="99"/>
    </location>
    <ligand>
        <name>substrate</name>
    </ligand>
</feature>
<feature type="compositionally biased region" description="Acidic residues" evidence="5">
    <location>
        <begin position="262"/>
        <end position="276"/>
    </location>
</feature>
<dbReference type="PANTHER" id="PTHR12935:SF0">
    <property type="entry name" value="GAMMA-GLUTAMYLCYCLOTRANSFERASE"/>
    <property type="match status" value="1"/>
</dbReference>
<feature type="region of interest" description="Disordered" evidence="5">
    <location>
        <begin position="1"/>
        <end position="72"/>
    </location>
</feature>
<evidence type="ECO:0000313" key="8">
    <source>
        <dbReference type="Proteomes" id="UP001175000"/>
    </source>
</evidence>
<organism evidence="7 8">
    <name type="scientific">Immersiella caudata</name>
    <dbReference type="NCBI Taxonomy" id="314043"/>
    <lineage>
        <taxon>Eukaryota</taxon>
        <taxon>Fungi</taxon>
        <taxon>Dikarya</taxon>
        <taxon>Ascomycota</taxon>
        <taxon>Pezizomycotina</taxon>
        <taxon>Sordariomycetes</taxon>
        <taxon>Sordariomycetidae</taxon>
        <taxon>Sordariales</taxon>
        <taxon>Lasiosphaeriaceae</taxon>
        <taxon>Immersiella</taxon>
    </lineage>
</organism>
<evidence type="ECO:0000256" key="3">
    <source>
        <dbReference type="PIRSR" id="PIRSR617939-1"/>
    </source>
</evidence>
<feature type="transmembrane region" description="Helical" evidence="6">
    <location>
        <begin position="376"/>
        <end position="395"/>
    </location>
</feature>
<keyword evidence="6" id="KW-0812">Transmembrane</keyword>
<protein>
    <recommendedName>
        <fullName evidence="1">gamma-glutamylcyclotransferase</fullName>
        <ecNumber evidence="1">4.3.2.9</ecNumber>
    </recommendedName>
</protein>
<feature type="compositionally biased region" description="Polar residues" evidence="5">
    <location>
        <begin position="25"/>
        <end position="37"/>
    </location>
</feature>
<dbReference type="EC" id="4.3.2.9" evidence="1"/>
<dbReference type="EMBL" id="JAULSU010000001">
    <property type="protein sequence ID" value="KAK0632769.1"/>
    <property type="molecule type" value="Genomic_DNA"/>
</dbReference>
<comment type="caution">
    <text evidence="7">The sequence shown here is derived from an EMBL/GenBank/DDBJ whole genome shotgun (WGS) entry which is preliminary data.</text>
</comment>
<keyword evidence="6" id="KW-1133">Transmembrane helix</keyword>
<evidence type="ECO:0000256" key="1">
    <source>
        <dbReference type="ARBA" id="ARBA00012346"/>
    </source>
</evidence>
<dbReference type="Proteomes" id="UP001175000">
    <property type="component" value="Unassembled WGS sequence"/>
</dbReference>
<keyword evidence="2" id="KW-0456">Lyase</keyword>
<dbReference type="InterPro" id="IPR017939">
    <property type="entry name" value="G-Glutamylcylcotransferase"/>
</dbReference>